<feature type="chain" id="PRO_5044607256" description="OmpA family protein" evidence="1">
    <location>
        <begin position="28"/>
        <end position="326"/>
    </location>
</feature>
<dbReference type="Proteomes" id="UP000584325">
    <property type="component" value="Unassembled WGS sequence"/>
</dbReference>
<organism evidence="2 5">
    <name type="scientific">Pseudoduganella umbonata</name>
    <dbReference type="NCBI Taxonomy" id="864828"/>
    <lineage>
        <taxon>Bacteria</taxon>
        <taxon>Pseudomonadati</taxon>
        <taxon>Pseudomonadota</taxon>
        <taxon>Betaproteobacteria</taxon>
        <taxon>Burkholderiales</taxon>
        <taxon>Oxalobacteraceae</taxon>
        <taxon>Telluria group</taxon>
        <taxon>Pseudoduganella</taxon>
    </lineage>
</organism>
<evidence type="ECO:0000313" key="3">
    <source>
        <dbReference type="EMBL" id="QCP09680.1"/>
    </source>
</evidence>
<gene>
    <name evidence="3" type="ORF">FCL38_04025</name>
    <name evidence="2" type="ORF">FHS02_000403</name>
</gene>
<dbReference type="OrthoDB" id="9036115at2"/>
<sequence>MHYRTIGFHLLRMLLCVLLFGGTAAQARDGSFPIANYPVHGTELSPVQLDALRWYAGKLADEIAAERRVEVLVIGHADLDQRGRDFETDISRQRADNGVAKLREFVDEEARRRQLPPARLGLIAYRTEALGTRELIYEKPASELQRRANRRIEIAWMSTTPPPKPPGPAQSTEFEIRVVGGFSASLLLQADNYIFQIVDLKAKKTAFFFYTAGGLGISLPKIPGPGSMTYAGPPTRFTTTRSVELHQFNSKASLFQDPGATAGPLSAAGTFRLSIEEIIDAQGLLASTRPGIIPVEGGTGLQMPGLGSVTTGVLALHSAIFPFNGY</sequence>
<dbReference type="RefSeq" id="WP_137312567.1">
    <property type="nucleotide sequence ID" value="NZ_CP040017.1"/>
</dbReference>
<keyword evidence="1" id="KW-0732">Signal</keyword>
<evidence type="ECO:0000256" key="1">
    <source>
        <dbReference type="SAM" id="SignalP"/>
    </source>
</evidence>
<dbReference type="Proteomes" id="UP000298763">
    <property type="component" value="Chromosome"/>
</dbReference>
<evidence type="ECO:0000313" key="4">
    <source>
        <dbReference type="Proteomes" id="UP000298763"/>
    </source>
</evidence>
<dbReference type="EMBL" id="JACHXS010000001">
    <property type="protein sequence ID" value="MBB3219616.1"/>
    <property type="molecule type" value="Genomic_DNA"/>
</dbReference>
<feature type="signal peptide" evidence="1">
    <location>
        <begin position="1"/>
        <end position="27"/>
    </location>
</feature>
<evidence type="ECO:0008006" key="6">
    <source>
        <dbReference type="Google" id="ProtNLM"/>
    </source>
</evidence>
<accession>A0A4P8HMU2</accession>
<dbReference type="EMBL" id="CP040017">
    <property type="protein sequence ID" value="QCP09680.1"/>
    <property type="molecule type" value="Genomic_DNA"/>
</dbReference>
<keyword evidence="4" id="KW-1185">Reference proteome</keyword>
<reference evidence="3 4" key="1">
    <citation type="submission" date="2019-05" db="EMBL/GenBank/DDBJ databases">
        <title>Draft Genome Sequences of Six Type Strains of the Genus Massilia.</title>
        <authorList>
            <person name="Miess H."/>
            <person name="Frediansyhah A."/>
            <person name="Gross H."/>
        </authorList>
    </citation>
    <scope>NUCLEOTIDE SEQUENCE [LARGE SCALE GENOMIC DNA]</scope>
    <source>
        <strain evidence="3 4">DSMZ 26121</strain>
    </source>
</reference>
<dbReference type="InterPro" id="IPR036737">
    <property type="entry name" value="OmpA-like_sf"/>
</dbReference>
<name>A0A4P8HMU2_9BURK</name>
<evidence type="ECO:0000313" key="5">
    <source>
        <dbReference type="Proteomes" id="UP000584325"/>
    </source>
</evidence>
<protein>
    <recommendedName>
        <fullName evidence="6">OmpA family protein</fullName>
    </recommendedName>
</protein>
<dbReference type="Gene3D" id="3.30.1330.60">
    <property type="entry name" value="OmpA-like domain"/>
    <property type="match status" value="1"/>
</dbReference>
<evidence type="ECO:0000313" key="2">
    <source>
        <dbReference type="EMBL" id="MBB3219616.1"/>
    </source>
</evidence>
<proteinExistence type="predicted"/>
<dbReference type="AlphaFoldDB" id="A0A4P8HMU2"/>
<reference evidence="2 5" key="2">
    <citation type="submission" date="2020-08" db="EMBL/GenBank/DDBJ databases">
        <title>Genomic Encyclopedia of Type Strains, Phase III (KMG-III): the genomes of soil and plant-associated and newly described type strains.</title>
        <authorList>
            <person name="Whitman W."/>
        </authorList>
    </citation>
    <scope>NUCLEOTIDE SEQUENCE [LARGE SCALE GENOMIC DNA]</scope>
    <source>
        <strain evidence="2 5">CECT 7753</strain>
    </source>
</reference>